<dbReference type="Proteomes" id="UP001595685">
    <property type="component" value="Unassembled WGS sequence"/>
</dbReference>
<dbReference type="RefSeq" id="WP_340288928.1">
    <property type="nucleotide sequence ID" value="NZ_JBBEOI010000004.1"/>
</dbReference>
<dbReference type="InterPro" id="IPR035437">
    <property type="entry name" value="SNase_OB-fold_sf"/>
</dbReference>
<protein>
    <recommendedName>
        <fullName evidence="4">TNase-like domain-containing protein</fullName>
    </recommendedName>
</protein>
<accession>A0ABV7WI14</accession>
<evidence type="ECO:0000313" key="2">
    <source>
        <dbReference type="EMBL" id="MFC3688572.1"/>
    </source>
</evidence>
<dbReference type="EMBL" id="JBHRWW010000005">
    <property type="protein sequence ID" value="MFC3688572.1"/>
    <property type="molecule type" value="Genomic_DNA"/>
</dbReference>
<keyword evidence="3" id="KW-1185">Reference proteome</keyword>
<organism evidence="2 3">
    <name type="scientific">Aquipuribacter hungaricus</name>
    <dbReference type="NCBI Taxonomy" id="545624"/>
    <lineage>
        <taxon>Bacteria</taxon>
        <taxon>Bacillati</taxon>
        <taxon>Actinomycetota</taxon>
        <taxon>Actinomycetes</taxon>
        <taxon>Micrococcales</taxon>
        <taxon>Intrasporangiaceae</taxon>
        <taxon>Aquipuribacter</taxon>
    </lineage>
</organism>
<proteinExistence type="predicted"/>
<dbReference type="Gene3D" id="2.40.50.90">
    <property type="match status" value="1"/>
</dbReference>
<gene>
    <name evidence="2" type="ORF">ACFOLH_09495</name>
</gene>
<evidence type="ECO:0000313" key="3">
    <source>
        <dbReference type="Proteomes" id="UP001595685"/>
    </source>
</evidence>
<feature type="compositionally biased region" description="Pro residues" evidence="1">
    <location>
        <begin position="89"/>
        <end position="108"/>
    </location>
</feature>
<feature type="region of interest" description="Disordered" evidence="1">
    <location>
        <begin position="143"/>
        <end position="166"/>
    </location>
</feature>
<evidence type="ECO:0000256" key="1">
    <source>
        <dbReference type="SAM" id="MobiDB-lite"/>
    </source>
</evidence>
<evidence type="ECO:0008006" key="4">
    <source>
        <dbReference type="Google" id="ProtNLM"/>
    </source>
</evidence>
<name>A0ABV7WI14_9MICO</name>
<feature type="region of interest" description="Disordered" evidence="1">
    <location>
        <begin position="34"/>
        <end position="110"/>
    </location>
</feature>
<dbReference type="SUPFAM" id="SSF50199">
    <property type="entry name" value="Staphylococcal nuclease"/>
    <property type="match status" value="1"/>
</dbReference>
<comment type="caution">
    <text evidence="2">The sequence shown here is derived from an EMBL/GenBank/DDBJ whole genome shotgun (WGS) entry which is preliminary data.</text>
</comment>
<reference evidence="3" key="1">
    <citation type="journal article" date="2019" name="Int. J. Syst. Evol. Microbiol.">
        <title>The Global Catalogue of Microorganisms (GCM) 10K type strain sequencing project: providing services to taxonomists for standard genome sequencing and annotation.</title>
        <authorList>
            <consortium name="The Broad Institute Genomics Platform"/>
            <consortium name="The Broad Institute Genome Sequencing Center for Infectious Disease"/>
            <person name="Wu L."/>
            <person name="Ma J."/>
        </authorList>
    </citation>
    <scope>NUCLEOTIDE SEQUENCE [LARGE SCALE GENOMIC DNA]</scope>
    <source>
        <strain evidence="3">NCAIM B.02333</strain>
    </source>
</reference>
<feature type="compositionally biased region" description="Basic residues" evidence="1">
    <location>
        <begin position="157"/>
        <end position="166"/>
    </location>
</feature>
<dbReference type="PROSITE" id="PS51257">
    <property type="entry name" value="PROKAR_LIPOPROTEIN"/>
    <property type="match status" value="1"/>
</dbReference>
<sequence length="166" mass="16744">MRGSVRSLRDATVLLTGMLLGGCVVGVTMSGEPGEVPVASAPSSDTSPAEPTRSAIPTGDEPTDEPTGSPSAAPEGTVASAAALVPAMSPTPTPAPPPPAPPPSPAPQPDAWVVVDVIDGDTLDARRDGVVERVRVVGLDTPEQGQCGFDEAARRSPSSRRTGRCS</sequence>